<sequence length="68" mass="7381">MFRFLHQPLSLIPHLLHSAGSGGGRGGLLTRPSMVVWAARSHAGTRLTTHSDPTLSEHWEPKAANQDS</sequence>
<organism evidence="2 3">
    <name type="scientific">Portunus trituberculatus</name>
    <name type="common">Swimming crab</name>
    <name type="synonym">Neptunus trituberculatus</name>
    <dbReference type="NCBI Taxonomy" id="210409"/>
    <lineage>
        <taxon>Eukaryota</taxon>
        <taxon>Metazoa</taxon>
        <taxon>Ecdysozoa</taxon>
        <taxon>Arthropoda</taxon>
        <taxon>Crustacea</taxon>
        <taxon>Multicrustacea</taxon>
        <taxon>Malacostraca</taxon>
        <taxon>Eumalacostraca</taxon>
        <taxon>Eucarida</taxon>
        <taxon>Decapoda</taxon>
        <taxon>Pleocyemata</taxon>
        <taxon>Brachyura</taxon>
        <taxon>Eubrachyura</taxon>
        <taxon>Portunoidea</taxon>
        <taxon>Portunidae</taxon>
        <taxon>Portuninae</taxon>
        <taxon>Portunus</taxon>
    </lineage>
</organism>
<proteinExistence type="predicted"/>
<dbReference type="Proteomes" id="UP000324222">
    <property type="component" value="Unassembled WGS sequence"/>
</dbReference>
<reference evidence="2 3" key="1">
    <citation type="submission" date="2019-05" db="EMBL/GenBank/DDBJ databases">
        <title>Another draft genome of Portunus trituberculatus and its Hox gene families provides insights of decapod evolution.</title>
        <authorList>
            <person name="Jeong J.-H."/>
            <person name="Song I."/>
            <person name="Kim S."/>
            <person name="Choi T."/>
            <person name="Kim D."/>
            <person name="Ryu S."/>
            <person name="Kim W."/>
        </authorList>
    </citation>
    <scope>NUCLEOTIDE SEQUENCE [LARGE SCALE GENOMIC DNA]</scope>
    <source>
        <tissue evidence="2">Muscle</tissue>
    </source>
</reference>
<evidence type="ECO:0000256" key="1">
    <source>
        <dbReference type="SAM" id="MobiDB-lite"/>
    </source>
</evidence>
<evidence type="ECO:0000313" key="2">
    <source>
        <dbReference type="EMBL" id="MPC77495.1"/>
    </source>
</evidence>
<comment type="caution">
    <text evidence="2">The sequence shown here is derived from an EMBL/GenBank/DDBJ whole genome shotgun (WGS) entry which is preliminary data.</text>
</comment>
<accession>A0A5B7I5U6</accession>
<name>A0A5B7I5U6_PORTR</name>
<feature type="region of interest" description="Disordered" evidence="1">
    <location>
        <begin position="46"/>
        <end position="68"/>
    </location>
</feature>
<protein>
    <submittedName>
        <fullName evidence="2">Uncharacterized protein</fullName>
    </submittedName>
</protein>
<dbReference type="AlphaFoldDB" id="A0A5B7I5U6"/>
<gene>
    <name evidence="2" type="ORF">E2C01_071951</name>
</gene>
<dbReference type="EMBL" id="VSRR010045996">
    <property type="protein sequence ID" value="MPC77495.1"/>
    <property type="molecule type" value="Genomic_DNA"/>
</dbReference>
<evidence type="ECO:0000313" key="3">
    <source>
        <dbReference type="Proteomes" id="UP000324222"/>
    </source>
</evidence>
<keyword evidence="3" id="KW-1185">Reference proteome</keyword>